<name>A0ABP7DHH9_9ACTN</name>
<gene>
    <name evidence="2" type="ORF">GCM10022224_082510</name>
</gene>
<dbReference type="RefSeq" id="WP_344891412.1">
    <property type="nucleotide sequence ID" value="NZ_BAAAZP010000179.1"/>
</dbReference>
<dbReference type="SUPFAM" id="SSF48264">
    <property type="entry name" value="Cytochrome P450"/>
    <property type="match status" value="1"/>
</dbReference>
<proteinExistence type="inferred from homology"/>
<comment type="similarity">
    <text evidence="1">Belongs to the cytochrome P450 family.</text>
</comment>
<evidence type="ECO:0000256" key="1">
    <source>
        <dbReference type="ARBA" id="ARBA00010617"/>
    </source>
</evidence>
<dbReference type="Gene3D" id="1.10.630.10">
    <property type="entry name" value="Cytochrome P450"/>
    <property type="match status" value="1"/>
</dbReference>
<accession>A0ABP7DHH9</accession>
<keyword evidence="3" id="KW-1185">Reference proteome</keyword>
<dbReference type="InterPro" id="IPR002397">
    <property type="entry name" value="Cyt_P450_B"/>
</dbReference>
<dbReference type="InterPro" id="IPR036396">
    <property type="entry name" value="Cyt_P450_sf"/>
</dbReference>
<dbReference type="EMBL" id="BAAAZP010000179">
    <property type="protein sequence ID" value="GAA3704443.1"/>
    <property type="molecule type" value="Genomic_DNA"/>
</dbReference>
<dbReference type="PANTHER" id="PTHR46696:SF1">
    <property type="entry name" value="CYTOCHROME P450 YJIB-RELATED"/>
    <property type="match status" value="1"/>
</dbReference>
<dbReference type="InterPro" id="IPR017972">
    <property type="entry name" value="Cyt_P450_CS"/>
</dbReference>
<dbReference type="PROSITE" id="PS00086">
    <property type="entry name" value="CYTOCHROME_P450"/>
    <property type="match status" value="1"/>
</dbReference>
<sequence>MSSEGFNLLSSITLEDFMTDPYAIYRSMHSQAPLTPVGPADFLVTDPTLILDIFEQHDRFTSVHNLEGQVPVCDEARAILDQTLFYRGALFNETPPAHSAFRKTFIRPFTPAVVETLEPKIRELATVMCGDLSGRRSFDVMQELALPLPIKIISDLIGIPEGDRQQVKEWNNLWVALQVAPLPEEHQVGAAMAVRAYEDYVRKLIEDIGAERRPSLILDMADAIGTPGAVHDVDDIIVAIRVMIAAGHETTSGLIGNAVNRLIETGRWAELGASPAAIPEFVEETMAIDPPVQSAPRSVEEDTEIRGVTVPARSRLHLAIGAYAVLGLQNGGQNGDADKPAVHKHIGFGHGIHRCMGSHLARIEARIALETLLTAIPAVPHYDESAPPLRLPGGFVFRSFSSLPISW</sequence>
<organism evidence="2 3">
    <name type="scientific">Nonomuraea antimicrobica</name>
    <dbReference type="NCBI Taxonomy" id="561173"/>
    <lineage>
        <taxon>Bacteria</taxon>
        <taxon>Bacillati</taxon>
        <taxon>Actinomycetota</taxon>
        <taxon>Actinomycetes</taxon>
        <taxon>Streptosporangiales</taxon>
        <taxon>Streptosporangiaceae</taxon>
        <taxon>Nonomuraea</taxon>
    </lineage>
</organism>
<reference evidence="3" key="1">
    <citation type="journal article" date="2019" name="Int. J. Syst. Evol. Microbiol.">
        <title>The Global Catalogue of Microorganisms (GCM) 10K type strain sequencing project: providing services to taxonomists for standard genome sequencing and annotation.</title>
        <authorList>
            <consortium name="The Broad Institute Genomics Platform"/>
            <consortium name="The Broad Institute Genome Sequencing Center for Infectious Disease"/>
            <person name="Wu L."/>
            <person name="Ma J."/>
        </authorList>
    </citation>
    <scope>NUCLEOTIDE SEQUENCE [LARGE SCALE GENOMIC DNA]</scope>
    <source>
        <strain evidence="3">JCM 16904</strain>
    </source>
</reference>
<comment type="caution">
    <text evidence="2">The sequence shown here is derived from an EMBL/GenBank/DDBJ whole genome shotgun (WGS) entry which is preliminary data.</text>
</comment>
<dbReference type="Proteomes" id="UP001500902">
    <property type="component" value="Unassembled WGS sequence"/>
</dbReference>
<dbReference type="PANTHER" id="PTHR46696">
    <property type="entry name" value="P450, PUTATIVE (EUROFUNG)-RELATED"/>
    <property type="match status" value="1"/>
</dbReference>
<evidence type="ECO:0000313" key="3">
    <source>
        <dbReference type="Proteomes" id="UP001500902"/>
    </source>
</evidence>
<evidence type="ECO:0000313" key="2">
    <source>
        <dbReference type="EMBL" id="GAA3704443.1"/>
    </source>
</evidence>
<protein>
    <submittedName>
        <fullName evidence="2">Cytochrome P450</fullName>
    </submittedName>
</protein>
<dbReference type="PRINTS" id="PR00359">
    <property type="entry name" value="BP450"/>
</dbReference>